<evidence type="ECO:0000256" key="2">
    <source>
        <dbReference type="ARBA" id="ARBA00022448"/>
    </source>
</evidence>
<accession>A0A4S4LJB4</accession>
<feature type="transmembrane region" description="Helical" evidence="6">
    <location>
        <begin position="182"/>
        <end position="201"/>
    </location>
</feature>
<dbReference type="Proteomes" id="UP000308199">
    <property type="component" value="Unassembled WGS sequence"/>
</dbReference>
<dbReference type="Gene3D" id="1.20.1250.20">
    <property type="entry name" value="MFS general substrate transporter like domains"/>
    <property type="match status" value="1"/>
</dbReference>
<dbReference type="SUPFAM" id="SSF103473">
    <property type="entry name" value="MFS general substrate transporter"/>
    <property type="match status" value="1"/>
</dbReference>
<comment type="caution">
    <text evidence="7">The sequence shown here is derived from an EMBL/GenBank/DDBJ whole genome shotgun (WGS) entry which is preliminary data.</text>
</comment>
<gene>
    <name evidence="7" type="ORF">EW145_g185</name>
</gene>
<evidence type="ECO:0000256" key="6">
    <source>
        <dbReference type="SAM" id="Phobius"/>
    </source>
</evidence>
<feature type="transmembrane region" description="Helical" evidence="6">
    <location>
        <begin position="92"/>
        <end position="110"/>
    </location>
</feature>
<keyword evidence="5 6" id="KW-0472">Membrane</keyword>
<name>A0A4S4LJB4_9AGAM</name>
<dbReference type="PANTHER" id="PTHR43791">
    <property type="entry name" value="PERMEASE-RELATED"/>
    <property type="match status" value="1"/>
</dbReference>
<feature type="transmembrane region" description="Helical" evidence="6">
    <location>
        <begin position="376"/>
        <end position="402"/>
    </location>
</feature>
<feature type="transmembrane region" description="Helical" evidence="6">
    <location>
        <begin position="68"/>
        <end position="86"/>
    </location>
</feature>
<organism evidence="7 8">
    <name type="scientific">Phellinidium pouzarii</name>
    <dbReference type="NCBI Taxonomy" id="167371"/>
    <lineage>
        <taxon>Eukaryota</taxon>
        <taxon>Fungi</taxon>
        <taxon>Dikarya</taxon>
        <taxon>Basidiomycota</taxon>
        <taxon>Agaricomycotina</taxon>
        <taxon>Agaricomycetes</taxon>
        <taxon>Hymenochaetales</taxon>
        <taxon>Hymenochaetaceae</taxon>
        <taxon>Phellinidium</taxon>
    </lineage>
</organism>
<evidence type="ECO:0000256" key="5">
    <source>
        <dbReference type="ARBA" id="ARBA00023136"/>
    </source>
</evidence>
<proteinExistence type="predicted"/>
<dbReference type="GO" id="GO:0022857">
    <property type="term" value="F:transmembrane transporter activity"/>
    <property type="evidence" value="ECO:0007669"/>
    <property type="project" value="InterPro"/>
</dbReference>
<keyword evidence="3 6" id="KW-0812">Transmembrane</keyword>
<dbReference type="EMBL" id="SGPK01000003">
    <property type="protein sequence ID" value="THH12134.1"/>
    <property type="molecule type" value="Genomic_DNA"/>
</dbReference>
<comment type="subcellular location">
    <subcellularLocation>
        <location evidence="1">Membrane</location>
        <topology evidence="1">Multi-pass membrane protein</topology>
    </subcellularLocation>
</comment>
<dbReference type="Pfam" id="PF07690">
    <property type="entry name" value="MFS_1"/>
    <property type="match status" value="1"/>
</dbReference>
<evidence type="ECO:0000313" key="7">
    <source>
        <dbReference type="EMBL" id="THH12134.1"/>
    </source>
</evidence>
<dbReference type="AlphaFoldDB" id="A0A4S4LJB4"/>
<dbReference type="GO" id="GO:0016020">
    <property type="term" value="C:membrane"/>
    <property type="evidence" value="ECO:0007669"/>
    <property type="project" value="UniProtKB-SubCell"/>
</dbReference>
<feature type="transmembrane region" description="Helical" evidence="6">
    <location>
        <begin position="351"/>
        <end position="370"/>
    </location>
</feature>
<keyword evidence="2" id="KW-0813">Transport</keyword>
<dbReference type="InterPro" id="IPR036259">
    <property type="entry name" value="MFS_trans_sf"/>
</dbReference>
<feature type="transmembrane region" description="Helical" evidence="6">
    <location>
        <begin position="446"/>
        <end position="467"/>
    </location>
</feature>
<evidence type="ECO:0008006" key="9">
    <source>
        <dbReference type="Google" id="ProtNLM"/>
    </source>
</evidence>
<feature type="transmembrane region" description="Helical" evidence="6">
    <location>
        <begin position="213"/>
        <end position="235"/>
    </location>
</feature>
<dbReference type="PANTHER" id="PTHR43791:SF63">
    <property type="entry name" value="HIGH AFFINITY CYSTEINE TRANSPORTER"/>
    <property type="match status" value="1"/>
</dbReference>
<keyword evidence="8" id="KW-1185">Reference proteome</keyword>
<evidence type="ECO:0000256" key="1">
    <source>
        <dbReference type="ARBA" id="ARBA00004141"/>
    </source>
</evidence>
<protein>
    <recommendedName>
        <fullName evidence="9">Major facilitator superfamily (MFS) profile domain-containing protein</fullName>
    </recommendedName>
</protein>
<evidence type="ECO:0000256" key="3">
    <source>
        <dbReference type="ARBA" id="ARBA00022692"/>
    </source>
</evidence>
<evidence type="ECO:0000313" key="8">
    <source>
        <dbReference type="Proteomes" id="UP000308199"/>
    </source>
</evidence>
<dbReference type="InterPro" id="IPR011701">
    <property type="entry name" value="MFS"/>
</dbReference>
<feature type="transmembrane region" description="Helical" evidence="6">
    <location>
        <begin position="284"/>
        <end position="306"/>
    </location>
</feature>
<sequence>MTDENSVPDASRSNSFIDEKAEKASVEYIYGDLKNLDVGLELVAGVDEHAEFSPQEAKRLRRKLDWHLLPMLCLIYTGMGALLSNRVSFTDLGKFILGYTSIFVYSWLSYGQQFVDKSIQHFELGILYWSLFLGLHAVCHNFGSLFALRFLLGASEGSMTAGLMLVCSMFYTRTEIGERLGWTFQCNGLAVIISGFLQFGVAHADANKHPNQWQWLMIATSLITFVPFVLFLFFFPDNPTTARFLTPRERLHAVRRVRENQNGIETKTWKRYQVIEALKDPKTWLFALFGGFGALLGGIGVQYSILIKSYGFTTLQTTLLSIPSGFAQIIGITSACYALRRFPNSRAWISIIGWIPAILACLLELCVPFSNRNAHLVFIGFYLPLSSDLGSSPAFIMTMSWVTSTVSGHTKKTTTTAIFLVGYALGQILCTQFWLEKYRPINRVPWGITLMSHLCAILCALALRWVFVRENARRDLLQAEAEKTGKNLSAFEEFAYVETTDKDGNTIQTRVSKAYLDLTDKENLAFRYVL</sequence>
<dbReference type="OrthoDB" id="6730379at2759"/>
<feature type="transmembrane region" description="Helical" evidence="6">
    <location>
        <begin position="122"/>
        <end position="143"/>
    </location>
</feature>
<reference evidence="7 8" key="1">
    <citation type="submission" date="2019-02" db="EMBL/GenBank/DDBJ databases">
        <title>Genome sequencing of the rare red list fungi Phellinidium pouzarii.</title>
        <authorList>
            <person name="Buettner E."/>
            <person name="Kellner H."/>
        </authorList>
    </citation>
    <scope>NUCLEOTIDE SEQUENCE [LARGE SCALE GENOMIC DNA]</scope>
    <source>
        <strain evidence="7 8">DSM 108285</strain>
    </source>
</reference>
<feature type="transmembrane region" description="Helical" evidence="6">
    <location>
        <begin position="414"/>
        <end position="434"/>
    </location>
</feature>
<keyword evidence="4 6" id="KW-1133">Transmembrane helix</keyword>
<feature type="transmembrane region" description="Helical" evidence="6">
    <location>
        <begin position="318"/>
        <end position="339"/>
    </location>
</feature>
<evidence type="ECO:0000256" key="4">
    <source>
        <dbReference type="ARBA" id="ARBA00022989"/>
    </source>
</evidence>